<feature type="compositionally biased region" description="Polar residues" evidence="1">
    <location>
        <begin position="454"/>
        <end position="472"/>
    </location>
</feature>
<keyword evidence="3" id="KW-1185">Reference proteome</keyword>
<reference evidence="2 3" key="1">
    <citation type="journal article" date="2020" name="G3 (Bethesda)">
        <title>Improved Reference Genome for Cyclotella cryptica CCMP332, a Model for Cell Wall Morphogenesis, Salinity Adaptation, and Lipid Production in Diatoms (Bacillariophyta).</title>
        <authorList>
            <person name="Roberts W.R."/>
            <person name="Downey K.M."/>
            <person name="Ruck E.C."/>
            <person name="Traller J.C."/>
            <person name="Alverson A.J."/>
        </authorList>
    </citation>
    <scope>NUCLEOTIDE SEQUENCE [LARGE SCALE GENOMIC DNA]</scope>
    <source>
        <strain evidence="2 3">CCMP332</strain>
    </source>
</reference>
<dbReference type="Proteomes" id="UP001516023">
    <property type="component" value="Unassembled WGS sequence"/>
</dbReference>
<organism evidence="2 3">
    <name type="scientific">Cyclotella cryptica</name>
    <dbReference type="NCBI Taxonomy" id="29204"/>
    <lineage>
        <taxon>Eukaryota</taxon>
        <taxon>Sar</taxon>
        <taxon>Stramenopiles</taxon>
        <taxon>Ochrophyta</taxon>
        <taxon>Bacillariophyta</taxon>
        <taxon>Coscinodiscophyceae</taxon>
        <taxon>Thalassiosirophycidae</taxon>
        <taxon>Stephanodiscales</taxon>
        <taxon>Stephanodiscaceae</taxon>
        <taxon>Cyclotella</taxon>
    </lineage>
</organism>
<feature type="region of interest" description="Disordered" evidence="1">
    <location>
        <begin position="1"/>
        <end position="22"/>
    </location>
</feature>
<sequence length="558" mass="61390">MMNTHHHQHQQQQLRTQSSQPQLEQILQDPNTKWSDIRSAMKAHGQAVCTNAALMRALSSECNHDASPAAELPVVLTNSATTSSADSTANKPVIESGVDPDESESIFEDSFVETYRIPLASDASHTNKPVSRLSRRHSKLSSSSLVSIASVNLMDFGVDHFAGLEADSHESINASERSGSLLSNYSCDSDGFMGWKHDTDEASTKSSVTNLSRYCDSEGFLTWELSASARIAKASKAENDADSIGSSDLENEHSQLEGKARQVGDYNGFNDSVPTVISHDFDSKNLMNFLSLVARRKARASEDEEVANSVGSSEIERECGEAKRKSWHIEDYEGFNDSLPTILSTDSKNSSLLSLVARRRSGESGPAQETKAFWKKYVPLSCGKTPQGPPVAQTVELDDVRQALMNVRKYSNNPTCISKTDTLATKERKEVTQSKLEGSFQQLLLCISSEVDDSSTCQQGRGRSSTISSSKPSEGKESQRVTKCCPFAFSASANDDTREAIWINRSDGDVDIEKECRKLYLESDEQLQKQQPRSRRSSFFGGEIPKSIFKKDQGDDSE</sequence>
<dbReference type="EMBL" id="JABMIG020000121">
    <property type="protein sequence ID" value="KAL3790854.1"/>
    <property type="molecule type" value="Genomic_DNA"/>
</dbReference>
<evidence type="ECO:0000256" key="1">
    <source>
        <dbReference type="SAM" id="MobiDB-lite"/>
    </source>
</evidence>
<name>A0ABD3PRZ6_9STRA</name>
<evidence type="ECO:0000313" key="2">
    <source>
        <dbReference type="EMBL" id="KAL3790854.1"/>
    </source>
</evidence>
<feature type="region of interest" description="Disordered" evidence="1">
    <location>
        <begin position="81"/>
        <end position="102"/>
    </location>
</feature>
<feature type="compositionally biased region" description="Low complexity" evidence="1">
    <location>
        <begin position="81"/>
        <end position="90"/>
    </location>
</feature>
<protein>
    <submittedName>
        <fullName evidence="2">Uncharacterized protein</fullName>
    </submittedName>
</protein>
<evidence type="ECO:0000313" key="3">
    <source>
        <dbReference type="Proteomes" id="UP001516023"/>
    </source>
</evidence>
<accession>A0ABD3PRZ6</accession>
<comment type="caution">
    <text evidence="2">The sequence shown here is derived from an EMBL/GenBank/DDBJ whole genome shotgun (WGS) entry which is preliminary data.</text>
</comment>
<dbReference type="AlphaFoldDB" id="A0ABD3PRZ6"/>
<proteinExistence type="predicted"/>
<gene>
    <name evidence="2" type="ORF">HJC23_004484</name>
</gene>
<feature type="compositionally biased region" description="Basic and acidic residues" evidence="1">
    <location>
        <begin position="549"/>
        <end position="558"/>
    </location>
</feature>
<feature type="region of interest" description="Disordered" evidence="1">
    <location>
        <begin position="523"/>
        <end position="558"/>
    </location>
</feature>
<feature type="region of interest" description="Disordered" evidence="1">
    <location>
        <begin position="454"/>
        <end position="479"/>
    </location>
</feature>